<keyword evidence="4" id="KW-1185">Reference proteome</keyword>
<dbReference type="EMBL" id="JYDP01000451">
    <property type="protein sequence ID" value="KRZ00554.1"/>
    <property type="molecule type" value="Genomic_DNA"/>
</dbReference>
<dbReference type="AlphaFoldDB" id="A0A0V1GR44"/>
<protein>
    <submittedName>
        <fullName evidence="3">Uncharacterized protein</fullName>
    </submittedName>
</protein>
<evidence type="ECO:0000313" key="4">
    <source>
        <dbReference type="Proteomes" id="UP000055024"/>
    </source>
</evidence>
<proteinExistence type="predicted"/>
<keyword evidence="2" id="KW-0472">Membrane</keyword>
<dbReference type="STRING" id="268475.A0A0V1GR44"/>
<sequence length="332" mass="37578">MGSKENHQETLYEIALEKLKLDDHQLDVHEKQVKPNEGLEETKQDEQAMETDAENNANDVIENDNELSVTGSGECSMGDAECDININADMVNEGVLERSADVNGQSRSRDEVPKQYDAEYEITNEQTNENLDTAENGVLSDEIHGDCVRCHINRAILLLRIMRQILSIMKLFLYENALKKPKVQENQMDADEKHVKLNEGIEESKQNPQAVQIGAENNANCVIEIESELSITGSGQHSKRDEKMEADPEVAVCVKKISPDSVDVSMYKVCADGNRQHHKCNEVNQQSYKENKRPIMADVPAEFISGMDMYCRFWIFFIIFVVVMCLLRSAFS</sequence>
<dbReference type="OrthoDB" id="5919416at2759"/>
<name>A0A0V1GR44_9BILA</name>
<reference evidence="3 4" key="1">
    <citation type="submission" date="2015-01" db="EMBL/GenBank/DDBJ databases">
        <title>Evolution of Trichinella species and genotypes.</title>
        <authorList>
            <person name="Korhonen P.K."/>
            <person name="Edoardo P."/>
            <person name="Giuseppe L.R."/>
            <person name="Gasser R.B."/>
        </authorList>
    </citation>
    <scope>NUCLEOTIDE SEQUENCE [LARGE SCALE GENOMIC DNA]</scope>
    <source>
        <strain evidence="3">ISS1029</strain>
    </source>
</reference>
<gene>
    <name evidence="3" type="ORF">T11_1838</name>
</gene>
<comment type="caution">
    <text evidence="3">The sequence shown here is derived from an EMBL/GenBank/DDBJ whole genome shotgun (WGS) entry which is preliminary data.</text>
</comment>
<dbReference type="Proteomes" id="UP000055024">
    <property type="component" value="Unassembled WGS sequence"/>
</dbReference>
<evidence type="ECO:0000256" key="2">
    <source>
        <dbReference type="SAM" id="Phobius"/>
    </source>
</evidence>
<accession>A0A0V1GR44</accession>
<feature type="transmembrane region" description="Helical" evidence="2">
    <location>
        <begin position="313"/>
        <end position="331"/>
    </location>
</feature>
<organism evidence="3 4">
    <name type="scientific">Trichinella zimbabwensis</name>
    <dbReference type="NCBI Taxonomy" id="268475"/>
    <lineage>
        <taxon>Eukaryota</taxon>
        <taxon>Metazoa</taxon>
        <taxon>Ecdysozoa</taxon>
        <taxon>Nematoda</taxon>
        <taxon>Enoplea</taxon>
        <taxon>Dorylaimia</taxon>
        <taxon>Trichinellida</taxon>
        <taxon>Trichinellidae</taxon>
        <taxon>Trichinella</taxon>
    </lineage>
</organism>
<keyword evidence="2" id="KW-1133">Transmembrane helix</keyword>
<keyword evidence="2" id="KW-0812">Transmembrane</keyword>
<evidence type="ECO:0000256" key="1">
    <source>
        <dbReference type="SAM" id="MobiDB-lite"/>
    </source>
</evidence>
<evidence type="ECO:0000313" key="3">
    <source>
        <dbReference type="EMBL" id="KRZ00554.1"/>
    </source>
</evidence>
<feature type="region of interest" description="Disordered" evidence="1">
    <location>
        <begin position="31"/>
        <end position="55"/>
    </location>
</feature>